<evidence type="ECO:0000313" key="4">
    <source>
        <dbReference type="EMBL" id="KAL1528617.1"/>
    </source>
</evidence>
<evidence type="ECO:0000256" key="1">
    <source>
        <dbReference type="SAM" id="MobiDB-lite"/>
    </source>
</evidence>
<keyword evidence="5" id="KW-1185">Reference proteome</keyword>
<name>A0AB34K617_PRYPA</name>
<feature type="transmembrane region" description="Helical" evidence="2">
    <location>
        <begin position="331"/>
        <end position="356"/>
    </location>
</feature>
<organism evidence="4 5">
    <name type="scientific">Prymnesium parvum</name>
    <name type="common">Toxic golden alga</name>
    <dbReference type="NCBI Taxonomy" id="97485"/>
    <lineage>
        <taxon>Eukaryota</taxon>
        <taxon>Haptista</taxon>
        <taxon>Haptophyta</taxon>
        <taxon>Prymnesiophyceae</taxon>
        <taxon>Prymnesiales</taxon>
        <taxon>Prymnesiaceae</taxon>
        <taxon>Prymnesium</taxon>
    </lineage>
</organism>
<feature type="transmembrane region" description="Helical" evidence="2">
    <location>
        <begin position="293"/>
        <end position="311"/>
    </location>
</feature>
<feature type="compositionally biased region" description="Basic and acidic residues" evidence="1">
    <location>
        <begin position="53"/>
        <end position="62"/>
    </location>
</feature>
<accession>A0AB34K617</accession>
<feature type="transmembrane region" description="Helical" evidence="2">
    <location>
        <begin position="392"/>
        <end position="413"/>
    </location>
</feature>
<keyword evidence="2" id="KW-0812">Transmembrane</keyword>
<sequence length="470" mass="50466">MLKWLVSLIASSFTFALADVLCDVCIAENDHERPIESAADDEEGLELTQCGASDKESEDGSERGSTGTMLRARLQPPSDSPGYKPVGDSSQMSDLDEEACLTGAQDAAIAGVVTIFGLVVSLIYYVVLGAQARGALATAGKGTFTLKWWPTTHLQFWFAMLGGAVAFLHYFFLLKAFEGAPSTVLLPLVQVASVSVLVGSALVAFYRNEPWITPIHALAYLLMFIGGILPACSGQLSLLLERKFWQQRFVAFAILAEFSLGLHDLMLSGCSYNSERNAEAEAVGEESGESFEFFVWSRLSFCVTFVSMYTVSPSLYMELRDLARGRVPNKYIALSSISEALTIVGFYLASIAYGLFYQAGIVHAAEASLSQLLNLAIAYVLLKGFGVGRSSAVGSMTAKLVSFVMVTIGLFLCTLEDGHDTKRPDPAASQALLSSTAAALETAAALPALTTSIGRRLHTEGAHLLRLAPR</sequence>
<evidence type="ECO:0000256" key="2">
    <source>
        <dbReference type="SAM" id="Phobius"/>
    </source>
</evidence>
<dbReference type="Proteomes" id="UP001515480">
    <property type="component" value="Unassembled WGS sequence"/>
</dbReference>
<keyword evidence="2" id="KW-0472">Membrane</keyword>
<feature type="signal peptide" evidence="3">
    <location>
        <begin position="1"/>
        <end position="18"/>
    </location>
</feature>
<comment type="caution">
    <text evidence="4">The sequence shown here is derived from an EMBL/GenBank/DDBJ whole genome shotgun (WGS) entry which is preliminary data.</text>
</comment>
<feature type="transmembrane region" description="Helical" evidence="2">
    <location>
        <begin position="107"/>
        <end position="127"/>
    </location>
</feature>
<dbReference type="AlphaFoldDB" id="A0AB34K617"/>
<evidence type="ECO:0008006" key="6">
    <source>
        <dbReference type="Google" id="ProtNLM"/>
    </source>
</evidence>
<feature type="transmembrane region" description="Helical" evidence="2">
    <location>
        <begin position="154"/>
        <end position="172"/>
    </location>
</feature>
<protein>
    <recommendedName>
        <fullName evidence="6">Sugar phosphate transporter domain-containing protein</fullName>
    </recommendedName>
</protein>
<feature type="transmembrane region" description="Helical" evidence="2">
    <location>
        <begin position="218"/>
        <end position="237"/>
    </location>
</feature>
<reference evidence="4 5" key="1">
    <citation type="journal article" date="2024" name="Science">
        <title>Giant polyketide synthase enzymes in the biosynthesis of giant marine polyether toxins.</title>
        <authorList>
            <person name="Fallon T.R."/>
            <person name="Shende V.V."/>
            <person name="Wierzbicki I.H."/>
            <person name="Pendleton A.L."/>
            <person name="Watervoot N.F."/>
            <person name="Auber R.P."/>
            <person name="Gonzalez D.J."/>
            <person name="Wisecaver J.H."/>
            <person name="Moore B.S."/>
        </authorList>
    </citation>
    <scope>NUCLEOTIDE SEQUENCE [LARGE SCALE GENOMIC DNA]</scope>
    <source>
        <strain evidence="4 5">12B1</strain>
    </source>
</reference>
<feature type="chain" id="PRO_5044329101" description="Sugar phosphate transporter domain-containing protein" evidence="3">
    <location>
        <begin position="19"/>
        <end position="470"/>
    </location>
</feature>
<keyword evidence="2" id="KW-1133">Transmembrane helix</keyword>
<evidence type="ECO:0000313" key="5">
    <source>
        <dbReference type="Proteomes" id="UP001515480"/>
    </source>
</evidence>
<proteinExistence type="predicted"/>
<feature type="region of interest" description="Disordered" evidence="1">
    <location>
        <begin position="35"/>
        <end position="91"/>
    </location>
</feature>
<keyword evidence="3" id="KW-0732">Signal</keyword>
<gene>
    <name evidence="4" type="ORF">AB1Y20_009955</name>
</gene>
<feature type="transmembrane region" description="Helical" evidence="2">
    <location>
        <begin position="184"/>
        <end position="206"/>
    </location>
</feature>
<dbReference type="EMBL" id="JBGBPQ010000002">
    <property type="protein sequence ID" value="KAL1528617.1"/>
    <property type="molecule type" value="Genomic_DNA"/>
</dbReference>
<evidence type="ECO:0000256" key="3">
    <source>
        <dbReference type="SAM" id="SignalP"/>
    </source>
</evidence>